<name>A0A1X6WUA3_9MICO</name>
<feature type="domain" description="Enoyl reductase (ER)" evidence="1">
    <location>
        <begin position="10"/>
        <end position="334"/>
    </location>
</feature>
<proteinExistence type="predicted"/>
<dbReference type="PANTHER" id="PTHR11695:SF294">
    <property type="entry name" value="RETICULON-4-INTERACTING PROTEIN 1, MITOCHONDRIAL"/>
    <property type="match status" value="1"/>
</dbReference>
<dbReference type="SMART" id="SM00829">
    <property type="entry name" value="PKS_ER"/>
    <property type="match status" value="1"/>
</dbReference>
<dbReference type="AlphaFoldDB" id="A0A1X6WUA3"/>
<dbReference type="CDD" id="cd05289">
    <property type="entry name" value="MDR_like_2"/>
    <property type="match status" value="1"/>
</dbReference>
<dbReference type="InterPro" id="IPR013154">
    <property type="entry name" value="ADH-like_N"/>
</dbReference>
<dbReference type="EMBL" id="FWFG01000022">
    <property type="protein sequence ID" value="SLM88752.1"/>
    <property type="molecule type" value="Genomic_DNA"/>
</dbReference>
<accession>A0A1X6WUA3</accession>
<dbReference type="Gene3D" id="3.40.50.720">
    <property type="entry name" value="NAD(P)-binding Rossmann-like Domain"/>
    <property type="match status" value="1"/>
</dbReference>
<dbReference type="InterPro" id="IPR011032">
    <property type="entry name" value="GroES-like_sf"/>
</dbReference>
<dbReference type="OrthoDB" id="3175656at2"/>
<dbReference type="SUPFAM" id="SSF50129">
    <property type="entry name" value="GroES-like"/>
    <property type="match status" value="1"/>
</dbReference>
<sequence>MRALAFTRYGGPEALSLLDLPAPAADPGRVLIRTAAAGLNPVDVLQRSGTFKALAPYRFPKIAGNELSGTVEAVGPGVDAVAPGDGVIVRVDTAELGAFAELVSVAAEHVALAPTSIPLVDAAGLPLAGLTAQQALGSEHLAATARDRLLITGAAGGVGQIAVQLARIIGADITVTASPAGADLLRGLGADHVIDYRARRVSDGPERFTKVLDLVGGDGLEDLLGSVERGGRVVTLSGPPSPGSLADVAVPARRPIAALAARLQSRGIRGRARAAGVSYEFFLMHPDGAGLAELARLVDAGRLTVPIDSRFALADHREAFARLESRRAKGKVLVEF</sequence>
<dbReference type="Gene3D" id="3.90.180.10">
    <property type="entry name" value="Medium-chain alcohol dehydrogenases, catalytic domain"/>
    <property type="match status" value="1"/>
</dbReference>
<reference evidence="2 3" key="1">
    <citation type="submission" date="2017-02" db="EMBL/GenBank/DDBJ databases">
        <authorList>
            <person name="Peterson S.W."/>
        </authorList>
    </citation>
    <scope>NUCLEOTIDE SEQUENCE [LARGE SCALE GENOMIC DNA]</scope>
    <source>
        <strain evidence="2 3">CIP104813</strain>
    </source>
</reference>
<evidence type="ECO:0000313" key="2">
    <source>
        <dbReference type="EMBL" id="SLM88752.1"/>
    </source>
</evidence>
<dbReference type="RefSeq" id="WP_087102294.1">
    <property type="nucleotide sequence ID" value="NZ_FWFG01000022.1"/>
</dbReference>
<dbReference type="InterPro" id="IPR020843">
    <property type="entry name" value="ER"/>
</dbReference>
<dbReference type="InterPro" id="IPR050700">
    <property type="entry name" value="YIM1/Zinc_Alcohol_DH_Fams"/>
</dbReference>
<dbReference type="InterPro" id="IPR036291">
    <property type="entry name" value="NAD(P)-bd_dom_sf"/>
</dbReference>
<dbReference type="GO" id="GO:0003960">
    <property type="term" value="F:quinone reductase (NADPH) activity"/>
    <property type="evidence" value="ECO:0007669"/>
    <property type="project" value="UniProtKB-EC"/>
</dbReference>
<evidence type="ECO:0000313" key="3">
    <source>
        <dbReference type="Proteomes" id="UP000195981"/>
    </source>
</evidence>
<dbReference type="EC" id="1.6.5.5" evidence="2"/>
<dbReference type="SUPFAM" id="SSF51735">
    <property type="entry name" value="NAD(P)-binding Rossmann-fold domains"/>
    <property type="match status" value="1"/>
</dbReference>
<gene>
    <name evidence="2" type="ORF">FM110_02370</name>
</gene>
<organism evidence="2 3">
    <name type="scientific">Brachybacterium nesterenkovii</name>
    <dbReference type="NCBI Taxonomy" id="47847"/>
    <lineage>
        <taxon>Bacteria</taxon>
        <taxon>Bacillati</taxon>
        <taxon>Actinomycetota</taxon>
        <taxon>Actinomycetes</taxon>
        <taxon>Micrococcales</taxon>
        <taxon>Dermabacteraceae</taxon>
        <taxon>Brachybacterium</taxon>
    </lineage>
</organism>
<dbReference type="Pfam" id="PF08240">
    <property type="entry name" value="ADH_N"/>
    <property type="match status" value="1"/>
</dbReference>
<evidence type="ECO:0000259" key="1">
    <source>
        <dbReference type="SMART" id="SM00829"/>
    </source>
</evidence>
<dbReference type="Proteomes" id="UP000195981">
    <property type="component" value="Unassembled WGS sequence"/>
</dbReference>
<keyword evidence="2" id="KW-0560">Oxidoreductase</keyword>
<dbReference type="PANTHER" id="PTHR11695">
    <property type="entry name" value="ALCOHOL DEHYDROGENASE RELATED"/>
    <property type="match status" value="1"/>
</dbReference>
<keyword evidence="3" id="KW-1185">Reference proteome</keyword>
<dbReference type="Pfam" id="PF13602">
    <property type="entry name" value="ADH_zinc_N_2"/>
    <property type="match status" value="1"/>
</dbReference>
<protein>
    <submittedName>
        <fullName evidence="2">Quinone oxidoreductase</fullName>
        <ecNumber evidence="2">1.6.5.5</ecNumber>
    </submittedName>
</protein>